<reference evidence="6" key="2">
    <citation type="submission" date="2020-09" db="EMBL/GenBank/DDBJ databases">
        <authorList>
            <person name="Sun Q."/>
            <person name="Zhou Y."/>
        </authorList>
    </citation>
    <scope>NUCLEOTIDE SEQUENCE</scope>
    <source>
        <strain evidence="6">CGMCC 1.12408</strain>
    </source>
</reference>
<dbReference type="RefSeq" id="WP_188386271.1">
    <property type="nucleotide sequence ID" value="NZ_BMEY01000031.1"/>
</dbReference>
<evidence type="ECO:0000256" key="4">
    <source>
        <dbReference type="ARBA" id="ARBA00023004"/>
    </source>
</evidence>
<keyword evidence="2" id="KW-0479">Metal-binding</keyword>
<dbReference type="GO" id="GO:0016491">
    <property type="term" value="F:oxidoreductase activity"/>
    <property type="evidence" value="ECO:0007669"/>
    <property type="project" value="UniProtKB-KW"/>
</dbReference>
<dbReference type="InterPro" id="IPR039650">
    <property type="entry name" value="HdrA-like"/>
</dbReference>
<dbReference type="PANTHER" id="PTHR43498:SF1">
    <property type="entry name" value="COB--COM HETERODISULFIDE REDUCTASE IRON-SULFUR SUBUNIT A"/>
    <property type="match status" value="1"/>
</dbReference>
<keyword evidence="1" id="KW-0004">4Fe-4S</keyword>
<dbReference type="Proteomes" id="UP000613512">
    <property type="component" value="Unassembled WGS sequence"/>
</dbReference>
<dbReference type="EMBL" id="BMEY01000031">
    <property type="protein sequence ID" value="GGA92043.1"/>
    <property type="molecule type" value="Genomic_DNA"/>
</dbReference>
<evidence type="ECO:0000256" key="5">
    <source>
        <dbReference type="ARBA" id="ARBA00023014"/>
    </source>
</evidence>
<evidence type="ECO:0000313" key="6">
    <source>
        <dbReference type="EMBL" id="GGA92043.1"/>
    </source>
</evidence>
<dbReference type="GO" id="GO:0046872">
    <property type="term" value="F:metal ion binding"/>
    <property type="evidence" value="ECO:0007669"/>
    <property type="project" value="UniProtKB-KW"/>
</dbReference>
<comment type="caution">
    <text evidence="6">The sequence shown here is derived from an EMBL/GenBank/DDBJ whole genome shotgun (WGS) entry which is preliminary data.</text>
</comment>
<dbReference type="InterPro" id="IPR036188">
    <property type="entry name" value="FAD/NAD-bd_sf"/>
</dbReference>
<evidence type="ECO:0008006" key="8">
    <source>
        <dbReference type="Google" id="ProtNLM"/>
    </source>
</evidence>
<reference evidence="6" key="1">
    <citation type="journal article" date="2014" name="Int. J. Syst. Evol. Microbiol.">
        <title>Complete genome sequence of Corynebacterium casei LMG S-19264T (=DSM 44701T), isolated from a smear-ripened cheese.</title>
        <authorList>
            <consortium name="US DOE Joint Genome Institute (JGI-PGF)"/>
            <person name="Walter F."/>
            <person name="Albersmeier A."/>
            <person name="Kalinowski J."/>
            <person name="Ruckert C."/>
        </authorList>
    </citation>
    <scope>NUCLEOTIDE SEQUENCE</scope>
    <source>
        <strain evidence="6">CGMCC 1.12408</strain>
    </source>
</reference>
<dbReference type="Gene3D" id="3.50.50.60">
    <property type="entry name" value="FAD/NAD(P)-binding domain"/>
    <property type="match status" value="1"/>
</dbReference>
<sequence length="535" mass="61191">MSLENLYYYRPIEKKSNPEHFERDLVIYGGTSAAITAAIQARKSGLSVIIAEFGRFIGGMTASGLGATDLGAEAALGGLSKEFYNRVSKYYGEEKQYKFEPKVAMEIYKKWLKEYEIEVIYQQRLEEVVMENGELKKLIMEDGNSYTGKVFIDATYEGDLLAKSNVSYFVGRESNATYKEIYNGVQFNGQHHKFETWIDPYVIEGNKESGYLKGITETDMDLLGYNGQGDKRIQAYNFRVCLTRDDDNKIPFPKPKNYDPDRYMLLLRYIHAGFWDAMNLHTMLPNGKTDLNNFGGFSSDNIGMNYDWPDGSYKTREEIFQDHVTYNLGMLYFLSNDKRVPKVVRDEVSEWGLPKDEFVETGHWPHQLYIREGRRMISDYVMTDHNCLGTQTVADSIGLASYQMDSHHVRRVVIDGRVVNEGDIQIPVSPFAISYQSIRPKAEECTNLLVPVCLSSSHIAYGSIRMEPVFMMLGQSAAVAASLSIKKETTVQDVNYEELREELLQAGQVLEWDDSIKDDPIERMKETFGKETMRI</sequence>
<dbReference type="PANTHER" id="PTHR43498">
    <property type="entry name" value="FERREDOXIN:COB-COM HETERODISULFIDE REDUCTASE SUBUNIT A"/>
    <property type="match status" value="1"/>
</dbReference>
<evidence type="ECO:0000256" key="2">
    <source>
        <dbReference type="ARBA" id="ARBA00022723"/>
    </source>
</evidence>
<keyword evidence="3" id="KW-0560">Oxidoreductase</keyword>
<evidence type="ECO:0000313" key="7">
    <source>
        <dbReference type="Proteomes" id="UP000613512"/>
    </source>
</evidence>
<dbReference type="SUPFAM" id="SSF51905">
    <property type="entry name" value="FAD/NAD(P)-binding domain"/>
    <property type="match status" value="1"/>
</dbReference>
<protein>
    <recommendedName>
        <fullName evidence="8">FAD dependent oxidoreductase</fullName>
    </recommendedName>
</protein>
<accession>A0A916WE20</accession>
<gene>
    <name evidence="6" type="ORF">GCM10008025_38110</name>
</gene>
<keyword evidence="4" id="KW-0408">Iron</keyword>
<dbReference type="AlphaFoldDB" id="A0A916WE20"/>
<keyword evidence="5" id="KW-0411">Iron-sulfur</keyword>
<name>A0A916WE20_9BACI</name>
<dbReference type="Pfam" id="PF12831">
    <property type="entry name" value="FAD_oxidored"/>
    <property type="match status" value="1"/>
</dbReference>
<organism evidence="6 7">
    <name type="scientific">Ornithinibacillus halotolerans</name>
    <dbReference type="NCBI Taxonomy" id="1274357"/>
    <lineage>
        <taxon>Bacteria</taxon>
        <taxon>Bacillati</taxon>
        <taxon>Bacillota</taxon>
        <taxon>Bacilli</taxon>
        <taxon>Bacillales</taxon>
        <taxon>Bacillaceae</taxon>
        <taxon>Ornithinibacillus</taxon>
    </lineage>
</organism>
<keyword evidence="7" id="KW-1185">Reference proteome</keyword>
<evidence type="ECO:0000256" key="1">
    <source>
        <dbReference type="ARBA" id="ARBA00022485"/>
    </source>
</evidence>
<evidence type="ECO:0000256" key="3">
    <source>
        <dbReference type="ARBA" id="ARBA00023002"/>
    </source>
</evidence>
<dbReference type="GO" id="GO:0051539">
    <property type="term" value="F:4 iron, 4 sulfur cluster binding"/>
    <property type="evidence" value="ECO:0007669"/>
    <property type="project" value="UniProtKB-KW"/>
</dbReference>
<proteinExistence type="predicted"/>